<accession>A0A979FGH4</accession>
<evidence type="ECO:0000259" key="2">
    <source>
        <dbReference type="Pfam" id="PF05050"/>
    </source>
</evidence>
<dbReference type="GO" id="GO:0005789">
    <property type="term" value="C:endoplasmic reticulum membrane"/>
    <property type="evidence" value="ECO:0007669"/>
    <property type="project" value="TreeGrafter"/>
</dbReference>
<dbReference type="GO" id="GO:0005794">
    <property type="term" value="C:Golgi apparatus"/>
    <property type="evidence" value="ECO:0007669"/>
    <property type="project" value="TreeGrafter"/>
</dbReference>
<sequence>MAAMRRHWMLLMATAALAFFLVMLSSTSLSSHAAVTVLGGQSDTQDEIAWRMRGPLMADDPRLIEYIKHHLLLPPSRLPYNLTIASSRRNVYLSAIFIASIARQLFRGKKGFFVEAGALDGEYMSHTLNLELQLGWQGLLVEPDRNNFSKLRSKQRKAWTSAVCLSVTPYAEEMLLWRAVEGHGTPSLIQGTGRLFSRYELATESELYNTVLSSAQCVPVSSLLLALNITHVDFFVLDVEQVEEKILFYFPFEKISVDVWAVEHVTGYEDQSFIRFMISKGYYYFDALCAEVPDFIFVRKGSEIFESLQVPMEPTNRSAICHFKKVRTRTNYSLAVEDLRDLHHYPQLIYRDVPEVNPVPLVGDYFLSWSPKAENSSTMTKYVVLQ</sequence>
<reference evidence="4" key="1">
    <citation type="submission" date="2025-08" db="UniProtKB">
        <authorList>
            <consortium name="RefSeq"/>
        </authorList>
    </citation>
    <scope>IDENTIFICATION</scope>
    <source>
        <tissue evidence="4">Whole organism</tissue>
    </source>
</reference>
<dbReference type="GeneID" id="108677661"/>
<dbReference type="GO" id="GO:0006888">
    <property type="term" value="P:endoplasmic reticulum to Golgi vesicle-mediated transport"/>
    <property type="evidence" value="ECO:0007669"/>
    <property type="project" value="TreeGrafter"/>
</dbReference>
<dbReference type="Pfam" id="PF05050">
    <property type="entry name" value="Methyltransf_21"/>
    <property type="match status" value="1"/>
</dbReference>
<feature type="chain" id="PRO_5037502156" evidence="1">
    <location>
        <begin position="19"/>
        <end position="386"/>
    </location>
</feature>
<evidence type="ECO:0000256" key="1">
    <source>
        <dbReference type="SAM" id="SignalP"/>
    </source>
</evidence>
<dbReference type="Proteomes" id="UP000694843">
    <property type="component" value="Unplaced"/>
</dbReference>
<feature type="signal peptide" evidence="1">
    <location>
        <begin position="1"/>
        <end position="18"/>
    </location>
</feature>
<dbReference type="GO" id="GO:0005886">
    <property type="term" value="C:plasma membrane"/>
    <property type="evidence" value="ECO:0007669"/>
    <property type="project" value="TreeGrafter"/>
</dbReference>
<evidence type="ECO:0000313" key="3">
    <source>
        <dbReference type="Proteomes" id="UP000694843"/>
    </source>
</evidence>
<dbReference type="KEGG" id="hazt:108677661"/>
<dbReference type="GO" id="GO:0031902">
    <property type="term" value="C:late endosome membrane"/>
    <property type="evidence" value="ECO:0007669"/>
    <property type="project" value="TreeGrafter"/>
</dbReference>
<name>A0A979FGH4_HYAAZ</name>
<protein>
    <submittedName>
        <fullName evidence="4">Uncharacterized protein LOC108677661</fullName>
    </submittedName>
</protein>
<dbReference type="InterPro" id="IPR053202">
    <property type="entry name" value="EGF_Rcpt_Signaling_Reg"/>
</dbReference>
<keyword evidence="3" id="KW-1185">Reference proteome</keyword>
<organism evidence="3 4">
    <name type="scientific">Hyalella azteca</name>
    <name type="common">Amphipod</name>
    <dbReference type="NCBI Taxonomy" id="294128"/>
    <lineage>
        <taxon>Eukaryota</taxon>
        <taxon>Metazoa</taxon>
        <taxon>Ecdysozoa</taxon>
        <taxon>Arthropoda</taxon>
        <taxon>Crustacea</taxon>
        <taxon>Multicrustacea</taxon>
        <taxon>Malacostraca</taxon>
        <taxon>Eumalacostraca</taxon>
        <taxon>Peracarida</taxon>
        <taxon>Amphipoda</taxon>
        <taxon>Senticaudata</taxon>
        <taxon>Talitrida</taxon>
        <taxon>Talitroidea</taxon>
        <taxon>Hyalellidae</taxon>
        <taxon>Hyalella</taxon>
    </lineage>
</organism>
<dbReference type="GO" id="GO:0016197">
    <property type="term" value="P:endosomal transport"/>
    <property type="evidence" value="ECO:0007669"/>
    <property type="project" value="TreeGrafter"/>
</dbReference>
<dbReference type="InterPro" id="IPR029063">
    <property type="entry name" value="SAM-dependent_MTases_sf"/>
</dbReference>
<evidence type="ECO:0000313" key="4">
    <source>
        <dbReference type="RefSeq" id="XP_047736021.1"/>
    </source>
</evidence>
<feature type="domain" description="Methyltransferase FkbM" evidence="2">
    <location>
        <begin position="116"/>
        <end position="277"/>
    </location>
</feature>
<dbReference type="Gene3D" id="3.40.50.150">
    <property type="entry name" value="Vaccinia Virus protein VP39"/>
    <property type="match status" value="1"/>
</dbReference>
<dbReference type="RefSeq" id="XP_047736021.1">
    <property type="nucleotide sequence ID" value="XM_047880065.1"/>
</dbReference>
<gene>
    <name evidence="4" type="primary">LOC108677661</name>
</gene>
<proteinExistence type="predicted"/>
<keyword evidence="1" id="KW-0732">Signal</keyword>
<dbReference type="AlphaFoldDB" id="A0A979FGH4"/>
<dbReference type="PANTHER" id="PTHR34009:SF2">
    <property type="entry name" value="PROTEIN STAR"/>
    <property type="match status" value="1"/>
</dbReference>
<dbReference type="PANTHER" id="PTHR34009">
    <property type="entry name" value="PROTEIN STAR"/>
    <property type="match status" value="1"/>
</dbReference>
<dbReference type="OrthoDB" id="6338035at2759"/>
<dbReference type="InterPro" id="IPR006342">
    <property type="entry name" value="FkbM_mtfrase"/>
</dbReference>